<evidence type="ECO:0000256" key="1">
    <source>
        <dbReference type="SAM" id="Phobius"/>
    </source>
</evidence>
<keyword evidence="3" id="KW-1185">Reference proteome</keyword>
<feature type="transmembrane region" description="Helical" evidence="1">
    <location>
        <begin position="16"/>
        <end position="34"/>
    </location>
</feature>
<sequence length="162" mass="18564">METQELRNIYQRTERLTLIILLIALPAFGIVYLYHNSGSISKDLPQLSGFPNGFLMTFSVTLLVGQYWAFHLNMKKAIKQVELLEKVKIYAKATTQRFLFLFLVSISSTIGLLFSGNPFFIVVFALALVFFSLAKPSPDRMARLMKLKKEDRELLREIARPS</sequence>
<dbReference type="RefSeq" id="WP_377916109.1">
    <property type="nucleotide sequence ID" value="NZ_JBHSKS010000010.1"/>
</dbReference>
<evidence type="ECO:0008006" key="4">
    <source>
        <dbReference type="Google" id="ProtNLM"/>
    </source>
</evidence>
<comment type="caution">
    <text evidence="2">The sequence shown here is derived from an EMBL/GenBank/DDBJ whole genome shotgun (WGS) entry which is preliminary data.</text>
</comment>
<evidence type="ECO:0000313" key="2">
    <source>
        <dbReference type="EMBL" id="MFC5192772.1"/>
    </source>
</evidence>
<gene>
    <name evidence="2" type="ORF">ACFPIK_13425</name>
</gene>
<evidence type="ECO:0000313" key="3">
    <source>
        <dbReference type="Proteomes" id="UP001596163"/>
    </source>
</evidence>
<organism evidence="2 3">
    <name type="scientific">Algoriphagus aquatilis</name>
    <dbReference type="NCBI Taxonomy" id="490186"/>
    <lineage>
        <taxon>Bacteria</taxon>
        <taxon>Pseudomonadati</taxon>
        <taxon>Bacteroidota</taxon>
        <taxon>Cytophagia</taxon>
        <taxon>Cytophagales</taxon>
        <taxon>Cyclobacteriaceae</taxon>
        <taxon>Algoriphagus</taxon>
    </lineage>
</organism>
<reference evidence="3" key="1">
    <citation type="journal article" date="2019" name="Int. J. Syst. Evol. Microbiol.">
        <title>The Global Catalogue of Microorganisms (GCM) 10K type strain sequencing project: providing services to taxonomists for standard genome sequencing and annotation.</title>
        <authorList>
            <consortium name="The Broad Institute Genomics Platform"/>
            <consortium name="The Broad Institute Genome Sequencing Center for Infectious Disease"/>
            <person name="Wu L."/>
            <person name="Ma J."/>
        </authorList>
    </citation>
    <scope>NUCLEOTIDE SEQUENCE [LARGE SCALE GENOMIC DNA]</scope>
    <source>
        <strain evidence="3">CGMCC 1.7030</strain>
    </source>
</reference>
<proteinExistence type="predicted"/>
<accession>A0ABW0BYE2</accession>
<keyword evidence="1" id="KW-1133">Transmembrane helix</keyword>
<feature type="transmembrane region" description="Helical" evidence="1">
    <location>
        <begin position="119"/>
        <end position="136"/>
    </location>
</feature>
<dbReference type="Proteomes" id="UP001596163">
    <property type="component" value="Unassembled WGS sequence"/>
</dbReference>
<name>A0ABW0BYE2_9BACT</name>
<dbReference type="EMBL" id="JBHSKS010000010">
    <property type="protein sequence ID" value="MFC5192772.1"/>
    <property type="molecule type" value="Genomic_DNA"/>
</dbReference>
<keyword evidence="1" id="KW-0472">Membrane</keyword>
<feature type="transmembrane region" description="Helical" evidence="1">
    <location>
        <begin position="54"/>
        <end position="74"/>
    </location>
</feature>
<keyword evidence="1" id="KW-0812">Transmembrane</keyword>
<protein>
    <recommendedName>
        <fullName evidence="4">DUF1211 domain-containing protein</fullName>
    </recommendedName>
</protein>